<dbReference type="AlphaFoldDB" id="A0A9N9K6Y9"/>
<evidence type="ECO:0000313" key="2">
    <source>
        <dbReference type="EMBL" id="CAG8810338.1"/>
    </source>
</evidence>
<keyword evidence="3" id="KW-1185">Reference proteome</keyword>
<organism evidence="2 3">
    <name type="scientific">Racocetra fulgida</name>
    <dbReference type="NCBI Taxonomy" id="60492"/>
    <lineage>
        <taxon>Eukaryota</taxon>
        <taxon>Fungi</taxon>
        <taxon>Fungi incertae sedis</taxon>
        <taxon>Mucoromycota</taxon>
        <taxon>Glomeromycotina</taxon>
        <taxon>Glomeromycetes</taxon>
        <taxon>Diversisporales</taxon>
        <taxon>Gigasporaceae</taxon>
        <taxon>Racocetra</taxon>
    </lineage>
</organism>
<comment type="caution">
    <text evidence="2">The sequence shown here is derived from an EMBL/GenBank/DDBJ whole genome shotgun (WGS) entry which is preliminary data.</text>
</comment>
<feature type="region of interest" description="Disordered" evidence="1">
    <location>
        <begin position="1"/>
        <end position="59"/>
    </location>
</feature>
<evidence type="ECO:0000256" key="1">
    <source>
        <dbReference type="SAM" id="MobiDB-lite"/>
    </source>
</evidence>
<proteinExistence type="predicted"/>
<gene>
    <name evidence="2" type="ORF">RFULGI_LOCUS18680</name>
</gene>
<dbReference type="Proteomes" id="UP000789396">
    <property type="component" value="Unassembled WGS sequence"/>
</dbReference>
<protein>
    <submittedName>
        <fullName evidence="2">1674_t:CDS:1</fullName>
    </submittedName>
</protein>
<dbReference type="EMBL" id="CAJVPZ010083952">
    <property type="protein sequence ID" value="CAG8810338.1"/>
    <property type="molecule type" value="Genomic_DNA"/>
</dbReference>
<feature type="non-terminal residue" evidence="2">
    <location>
        <position position="91"/>
    </location>
</feature>
<name>A0A9N9K6Y9_9GLOM</name>
<accession>A0A9N9K6Y9</accession>
<evidence type="ECO:0000313" key="3">
    <source>
        <dbReference type="Proteomes" id="UP000789396"/>
    </source>
</evidence>
<feature type="compositionally biased region" description="Basic and acidic residues" evidence="1">
    <location>
        <begin position="1"/>
        <end position="14"/>
    </location>
</feature>
<reference evidence="2" key="1">
    <citation type="submission" date="2021-06" db="EMBL/GenBank/DDBJ databases">
        <authorList>
            <person name="Kallberg Y."/>
            <person name="Tangrot J."/>
            <person name="Rosling A."/>
        </authorList>
    </citation>
    <scope>NUCLEOTIDE SEQUENCE</scope>
    <source>
        <strain evidence="2">IN212</strain>
    </source>
</reference>
<feature type="compositionally biased region" description="Polar residues" evidence="1">
    <location>
        <begin position="30"/>
        <end position="55"/>
    </location>
</feature>
<sequence>MDYTYEHVSDDNSHTDLYSDPYPDSYHDPYTNSDIGPQDNSEPSNTATRGKTTQESVEEQRVKKIRVNITNQVDNKSYVWKYFQPEKGRDV</sequence>